<proteinExistence type="predicted"/>
<evidence type="ECO:0000259" key="3">
    <source>
        <dbReference type="PROSITE" id="PS50011"/>
    </source>
</evidence>
<dbReference type="VEuPathDB" id="AmoebaDB:EIN_528170"/>
<dbReference type="SMART" id="SM00220">
    <property type="entry name" value="S_TKc"/>
    <property type="match status" value="1"/>
</dbReference>
<dbReference type="Proteomes" id="UP000014680">
    <property type="component" value="Unassembled WGS sequence"/>
</dbReference>
<feature type="domain" description="Protein kinase" evidence="3">
    <location>
        <begin position="28"/>
        <end position="344"/>
    </location>
</feature>
<dbReference type="PROSITE" id="PS50011">
    <property type="entry name" value="PROTEIN_KINASE_DOM"/>
    <property type="match status" value="1"/>
</dbReference>
<organism evidence="4 5">
    <name type="scientific">Entamoeba invadens IP1</name>
    <dbReference type="NCBI Taxonomy" id="370355"/>
    <lineage>
        <taxon>Eukaryota</taxon>
        <taxon>Amoebozoa</taxon>
        <taxon>Evosea</taxon>
        <taxon>Archamoebae</taxon>
        <taxon>Mastigamoebida</taxon>
        <taxon>Entamoebidae</taxon>
        <taxon>Entamoeba</taxon>
    </lineage>
</organism>
<sequence length="347" mass="39278">MSKGKITEIKIPVKFASEESMALDPDDLKKDKKLGEGSFGIVYKGSYRGNDVAIKEMKEMVVAKLGVKSSTTNNTLSGTNRGNTARDKTKNTTKNNTTGNLSATVRDKTAAEKQMDKKMDEFKKEVAMLAKFVSPYVIRFYGASFIPNRICMVTELAKYGSLQDLMKHKKADEVILKMRIKLILDTAKGIQYLHANNTLHRDIKSDNTLVVSLDFNDEVNGKLTDFGASRNINSLCDNMMYTKGIGTPKYMAPEITNVEKYSLAADVYSFAITTLECLTWKDPFDEKLFPYSWDITNLISSGKRPQIELEDEEHKALIEEMWKQDPRERPDMDVVVEKLKQIYNKAN</sequence>
<dbReference type="KEGG" id="eiv:EIN_528170"/>
<dbReference type="EMBL" id="KB206930">
    <property type="protein sequence ID" value="ELP86778.1"/>
    <property type="molecule type" value="Genomic_DNA"/>
</dbReference>
<gene>
    <name evidence="4" type="ORF">EIN_528170</name>
</gene>
<keyword evidence="1" id="KW-0547">Nucleotide-binding</keyword>
<dbReference type="GO" id="GO:0005524">
    <property type="term" value="F:ATP binding"/>
    <property type="evidence" value="ECO:0007669"/>
    <property type="project" value="UniProtKB-UniRule"/>
</dbReference>
<dbReference type="GeneID" id="14885756"/>
<dbReference type="InterPro" id="IPR011009">
    <property type="entry name" value="Kinase-like_dom_sf"/>
</dbReference>
<keyword evidence="4" id="KW-0418">Kinase</keyword>
<dbReference type="GO" id="GO:0004674">
    <property type="term" value="F:protein serine/threonine kinase activity"/>
    <property type="evidence" value="ECO:0007669"/>
    <property type="project" value="UniProtKB-KW"/>
</dbReference>
<dbReference type="InterPro" id="IPR053215">
    <property type="entry name" value="TKL_Ser/Thr_kinase"/>
</dbReference>
<dbReference type="PROSITE" id="PS00107">
    <property type="entry name" value="PROTEIN_KINASE_ATP"/>
    <property type="match status" value="1"/>
</dbReference>
<keyword evidence="1" id="KW-0067">ATP-binding</keyword>
<evidence type="ECO:0000313" key="5">
    <source>
        <dbReference type="Proteomes" id="UP000014680"/>
    </source>
</evidence>
<keyword evidence="4" id="KW-0808">Transferase</keyword>
<feature type="region of interest" description="Disordered" evidence="2">
    <location>
        <begin position="72"/>
        <end position="100"/>
    </location>
</feature>
<feature type="compositionally biased region" description="Low complexity" evidence="2">
    <location>
        <begin position="72"/>
        <end position="83"/>
    </location>
</feature>
<dbReference type="OMA" id="WHEQAFA"/>
<dbReference type="InterPro" id="IPR001245">
    <property type="entry name" value="Ser-Thr/Tyr_kinase_cat_dom"/>
</dbReference>
<protein>
    <submittedName>
        <fullName evidence="4">Serine/threonine protein kinase Nek7, putative</fullName>
    </submittedName>
</protein>
<dbReference type="PIRSF" id="PIRSF000654">
    <property type="entry name" value="Integrin-linked_kinase"/>
    <property type="match status" value="1"/>
</dbReference>
<dbReference type="PANTHER" id="PTHR45756:SF1">
    <property type="entry name" value="PROTEIN KINASE DOMAIN CONTAINING PROTEIN"/>
    <property type="match status" value="1"/>
</dbReference>
<dbReference type="SUPFAM" id="SSF56112">
    <property type="entry name" value="Protein kinase-like (PK-like)"/>
    <property type="match status" value="1"/>
</dbReference>
<evidence type="ECO:0000313" key="4">
    <source>
        <dbReference type="EMBL" id="ELP86778.1"/>
    </source>
</evidence>
<keyword evidence="4" id="KW-0723">Serine/threonine-protein kinase</keyword>
<dbReference type="InterPro" id="IPR000719">
    <property type="entry name" value="Prot_kinase_dom"/>
</dbReference>
<keyword evidence="5" id="KW-1185">Reference proteome</keyword>
<accession>A0A0A1TZ27</accession>
<dbReference type="Gene3D" id="1.10.510.10">
    <property type="entry name" value="Transferase(Phosphotransferase) domain 1"/>
    <property type="match status" value="1"/>
</dbReference>
<feature type="binding site" evidence="1">
    <location>
        <position position="64"/>
    </location>
    <ligand>
        <name>ATP</name>
        <dbReference type="ChEBI" id="CHEBI:30616"/>
    </ligand>
</feature>
<dbReference type="RefSeq" id="XP_004253549.1">
    <property type="nucleotide sequence ID" value="XM_004253501.1"/>
</dbReference>
<dbReference type="Gene3D" id="3.30.200.20">
    <property type="entry name" value="Phosphorylase Kinase, domain 1"/>
    <property type="match status" value="1"/>
</dbReference>
<name>A0A0A1TZ27_ENTIV</name>
<dbReference type="Pfam" id="PF07714">
    <property type="entry name" value="PK_Tyr_Ser-Thr"/>
    <property type="match status" value="1"/>
</dbReference>
<dbReference type="InterPro" id="IPR017441">
    <property type="entry name" value="Protein_kinase_ATP_BS"/>
</dbReference>
<dbReference type="AlphaFoldDB" id="A0A0A1TZ27"/>
<dbReference type="PANTHER" id="PTHR45756">
    <property type="entry name" value="PALMITOYLTRANSFERASE"/>
    <property type="match status" value="1"/>
</dbReference>
<evidence type="ECO:0000256" key="2">
    <source>
        <dbReference type="SAM" id="MobiDB-lite"/>
    </source>
</evidence>
<dbReference type="OrthoDB" id="4062651at2759"/>
<evidence type="ECO:0000256" key="1">
    <source>
        <dbReference type="PROSITE-ProRule" id="PRU10141"/>
    </source>
</evidence>
<reference evidence="4 5" key="1">
    <citation type="submission" date="2012-10" db="EMBL/GenBank/DDBJ databases">
        <authorList>
            <person name="Zafar N."/>
            <person name="Inman J."/>
            <person name="Hall N."/>
            <person name="Lorenzi H."/>
            <person name="Caler E."/>
        </authorList>
    </citation>
    <scope>NUCLEOTIDE SEQUENCE [LARGE SCALE GENOMIC DNA]</scope>
    <source>
        <strain evidence="4 5">IP1</strain>
    </source>
</reference>